<feature type="non-terminal residue" evidence="4">
    <location>
        <position position="161"/>
    </location>
</feature>
<dbReference type="InterPro" id="IPR043129">
    <property type="entry name" value="ATPase_NBD"/>
</dbReference>
<evidence type="ECO:0000256" key="1">
    <source>
        <dbReference type="ARBA" id="ARBA00007381"/>
    </source>
</evidence>
<evidence type="ECO:0000256" key="3">
    <source>
        <dbReference type="ARBA" id="ARBA00022840"/>
    </source>
</evidence>
<dbReference type="PANTHER" id="PTHR19375">
    <property type="entry name" value="HEAT SHOCK PROTEIN 70KDA"/>
    <property type="match status" value="1"/>
</dbReference>
<comment type="caution">
    <text evidence="4">The sequence shown here is derived from an EMBL/GenBank/DDBJ whole genome shotgun (WGS) entry which is preliminary data.</text>
</comment>
<proteinExistence type="inferred from homology"/>
<sequence>MSKVIGIDLGTTNSVAAYLSGGKPTVISNSQGERLTPSVVAIDDKGQELCGRPAKNQAVINPTGTIYSVKRLIGRNWDDKSVQQDKELLPFDMRKSKSGGVEVQMGDSWFSPQEISAKVLAKIKKDAEDFLGEEVKEAVITVPAYFDDSQRKATKDAGKIA</sequence>
<dbReference type="AlphaFoldDB" id="A0A955KWH1"/>
<organism evidence="4 5">
    <name type="scientific">Candidatus Dojkabacteria bacterium</name>
    <dbReference type="NCBI Taxonomy" id="2099670"/>
    <lineage>
        <taxon>Bacteria</taxon>
        <taxon>Candidatus Dojkabacteria</taxon>
    </lineage>
</organism>
<evidence type="ECO:0000313" key="4">
    <source>
        <dbReference type="EMBL" id="MCA9374941.1"/>
    </source>
</evidence>
<protein>
    <submittedName>
        <fullName evidence="4">Hsp70 family protein</fullName>
    </submittedName>
</protein>
<dbReference type="InterPro" id="IPR013126">
    <property type="entry name" value="Hsp_70_fam"/>
</dbReference>
<comment type="similarity">
    <text evidence="1">Belongs to the heat shock protein 70 family.</text>
</comment>
<dbReference type="FunFam" id="3.30.30.30:FF:000005">
    <property type="entry name" value="Heat shock protein ssb1"/>
    <property type="match status" value="1"/>
</dbReference>
<dbReference type="Pfam" id="PF00012">
    <property type="entry name" value="HSP70"/>
    <property type="match status" value="1"/>
</dbReference>
<dbReference type="GO" id="GO:0005524">
    <property type="term" value="F:ATP binding"/>
    <property type="evidence" value="ECO:0007669"/>
    <property type="project" value="UniProtKB-KW"/>
</dbReference>
<dbReference type="InterPro" id="IPR018181">
    <property type="entry name" value="Heat_shock_70_CS"/>
</dbReference>
<reference evidence="4" key="1">
    <citation type="submission" date="2020-04" db="EMBL/GenBank/DDBJ databases">
        <authorList>
            <person name="Zhang T."/>
        </authorList>
    </citation>
    <scope>NUCLEOTIDE SEQUENCE</scope>
    <source>
        <strain evidence="4">HKST-UBA16</strain>
    </source>
</reference>
<dbReference type="Gene3D" id="3.30.420.40">
    <property type="match status" value="1"/>
</dbReference>
<reference evidence="4" key="2">
    <citation type="journal article" date="2021" name="Microbiome">
        <title>Successional dynamics and alternative stable states in a saline activated sludge microbial community over 9 years.</title>
        <authorList>
            <person name="Wang Y."/>
            <person name="Ye J."/>
            <person name="Ju F."/>
            <person name="Liu L."/>
            <person name="Boyd J.A."/>
            <person name="Deng Y."/>
            <person name="Parks D.H."/>
            <person name="Jiang X."/>
            <person name="Yin X."/>
            <person name="Woodcroft B.J."/>
            <person name="Tyson G.W."/>
            <person name="Hugenholtz P."/>
            <person name="Polz M.F."/>
            <person name="Zhang T."/>
        </authorList>
    </citation>
    <scope>NUCLEOTIDE SEQUENCE</scope>
    <source>
        <strain evidence="4">HKST-UBA16</strain>
    </source>
</reference>
<dbReference type="SUPFAM" id="SSF53067">
    <property type="entry name" value="Actin-like ATPase domain"/>
    <property type="match status" value="1"/>
</dbReference>
<dbReference type="Proteomes" id="UP000748332">
    <property type="component" value="Unassembled WGS sequence"/>
</dbReference>
<keyword evidence="3" id="KW-0067">ATP-binding</keyword>
<dbReference type="EMBL" id="JAGQLM010000049">
    <property type="protein sequence ID" value="MCA9374941.1"/>
    <property type="molecule type" value="Genomic_DNA"/>
</dbReference>
<dbReference type="PRINTS" id="PR00301">
    <property type="entry name" value="HEATSHOCK70"/>
</dbReference>
<evidence type="ECO:0000313" key="5">
    <source>
        <dbReference type="Proteomes" id="UP000748332"/>
    </source>
</evidence>
<dbReference type="GO" id="GO:0140662">
    <property type="term" value="F:ATP-dependent protein folding chaperone"/>
    <property type="evidence" value="ECO:0007669"/>
    <property type="project" value="InterPro"/>
</dbReference>
<keyword evidence="2" id="KW-0547">Nucleotide-binding</keyword>
<dbReference type="Gene3D" id="3.30.30.30">
    <property type="match status" value="1"/>
</dbReference>
<evidence type="ECO:0000256" key="2">
    <source>
        <dbReference type="ARBA" id="ARBA00022741"/>
    </source>
</evidence>
<dbReference type="PROSITE" id="PS00297">
    <property type="entry name" value="HSP70_1"/>
    <property type="match status" value="1"/>
</dbReference>
<accession>A0A955KWH1</accession>
<gene>
    <name evidence="4" type="ORF">KC622_01275</name>
</gene>
<name>A0A955KWH1_9BACT</name>